<evidence type="ECO:0000259" key="3">
    <source>
        <dbReference type="PROSITE" id="PS51755"/>
    </source>
</evidence>
<dbReference type="PROSITE" id="PS51755">
    <property type="entry name" value="OMPR_PHOB"/>
    <property type="match status" value="1"/>
</dbReference>
<keyword evidence="1 2" id="KW-0238">DNA-binding</keyword>
<proteinExistence type="predicted"/>
<evidence type="ECO:0000313" key="4">
    <source>
        <dbReference type="EMBL" id="VEI73760.1"/>
    </source>
</evidence>
<dbReference type="Gene3D" id="1.10.10.10">
    <property type="entry name" value="Winged helix-like DNA-binding domain superfamily/Winged helix DNA-binding domain"/>
    <property type="match status" value="1"/>
</dbReference>
<dbReference type="InterPro" id="IPR016032">
    <property type="entry name" value="Sig_transdc_resp-reg_C-effctor"/>
</dbReference>
<sequence length="254" mass="28510">MTNDYLINKTIVYNSAEGVIFKLNKPDVKIKLSKPGAECLRILIDAQHQIISQDALVKDIWGQKGIVVGPNTLYQHIYMLRKNFGALGIDREIIKTTPQLGFNISTNFAIERIADEFQCTENRASTHEQVSNNLMRLSGNTNIPTQVESSSGWHKLFYFMPFIISLIILLVNSDRQPLNNDSFSYQDGSCTLNSSSDNLSWTYINSKAHSREPACQSPSKHIVNGLADDTKCLVGKQGHLVGQRDTTLLYCTRI</sequence>
<evidence type="ECO:0000313" key="5">
    <source>
        <dbReference type="Proteomes" id="UP000270487"/>
    </source>
</evidence>
<dbReference type="InterPro" id="IPR036388">
    <property type="entry name" value="WH-like_DNA-bd_sf"/>
</dbReference>
<reference evidence="4 5" key="1">
    <citation type="submission" date="2018-12" db="EMBL/GenBank/DDBJ databases">
        <authorList>
            <consortium name="Pathogen Informatics"/>
        </authorList>
    </citation>
    <scope>NUCLEOTIDE SEQUENCE [LARGE SCALE GENOMIC DNA]</scope>
    <source>
        <strain evidence="4 5">NCTC13193</strain>
    </source>
</reference>
<dbReference type="SUPFAM" id="SSF46894">
    <property type="entry name" value="C-terminal effector domain of the bipartite response regulators"/>
    <property type="match status" value="1"/>
</dbReference>
<dbReference type="EMBL" id="LR134492">
    <property type="protein sequence ID" value="VEI73760.1"/>
    <property type="molecule type" value="Genomic_DNA"/>
</dbReference>
<dbReference type="SMART" id="SM00862">
    <property type="entry name" value="Trans_reg_C"/>
    <property type="match status" value="1"/>
</dbReference>
<protein>
    <submittedName>
        <fullName evidence="4">Transcriptional regulatory protein, C terminal</fullName>
    </submittedName>
</protein>
<evidence type="ECO:0000256" key="1">
    <source>
        <dbReference type="ARBA" id="ARBA00023125"/>
    </source>
</evidence>
<evidence type="ECO:0000256" key="2">
    <source>
        <dbReference type="PROSITE-ProRule" id="PRU01091"/>
    </source>
</evidence>
<organism evidence="4 5">
    <name type="scientific">Serratia fonticola</name>
    <dbReference type="NCBI Taxonomy" id="47917"/>
    <lineage>
        <taxon>Bacteria</taxon>
        <taxon>Pseudomonadati</taxon>
        <taxon>Pseudomonadota</taxon>
        <taxon>Gammaproteobacteria</taxon>
        <taxon>Enterobacterales</taxon>
        <taxon>Yersiniaceae</taxon>
        <taxon>Serratia</taxon>
    </lineage>
</organism>
<feature type="DNA-binding region" description="OmpR/PhoB-type" evidence="2">
    <location>
        <begin position="2"/>
        <end position="106"/>
    </location>
</feature>
<dbReference type="Proteomes" id="UP000270487">
    <property type="component" value="Chromosome"/>
</dbReference>
<dbReference type="GO" id="GO:0003677">
    <property type="term" value="F:DNA binding"/>
    <property type="evidence" value="ECO:0007669"/>
    <property type="project" value="UniProtKB-UniRule"/>
</dbReference>
<gene>
    <name evidence="4" type="ORF">NCTC13193_04326</name>
</gene>
<accession>A0A3S4Z274</accession>
<feature type="domain" description="OmpR/PhoB-type" evidence="3">
    <location>
        <begin position="2"/>
        <end position="106"/>
    </location>
</feature>
<dbReference type="GO" id="GO:0006355">
    <property type="term" value="P:regulation of DNA-templated transcription"/>
    <property type="evidence" value="ECO:0007669"/>
    <property type="project" value="InterPro"/>
</dbReference>
<dbReference type="GO" id="GO:0000160">
    <property type="term" value="P:phosphorelay signal transduction system"/>
    <property type="evidence" value="ECO:0007669"/>
    <property type="project" value="InterPro"/>
</dbReference>
<dbReference type="Pfam" id="PF00486">
    <property type="entry name" value="Trans_reg_C"/>
    <property type="match status" value="1"/>
</dbReference>
<dbReference type="AlphaFoldDB" id="A0A3S4Z274"/>
<name>A0A3S4Z274_SERFO</name>
<dbReference type="InterPro" id="IPR001867">
    <property type="entry name" value="OmpR/PhoB-type_DNA-bd"/>
</dbReference>